<name>A0A6P9DYG9_JUGRE</name>
<evidence type="ECO:0000313" key="2">
    <source>
        <dbReference type="RefSeq" id="XP_035540151.1"/>
    </source>
</evidence>
<gene>
    <name evidence="2" type="primary">LOC118344192</name>
</gene>
<dbReference type="RefSeq" id="XP_035540151.1">
    <property type="nucleotide sequence ID" value="XM_035684258.1"/>
</dbReference>
<reference evidence="2" key="1">
    <citation type="submission" date="2025-08" db="UniProtKB">
        <authorList>
            <consortium name="RefSeq"/>
        </authorList>
    </citation>
    <scope>IDENTIFICATION</scope>
    <source>
        <tissue evidence="2">Leaves</tissue>
    </source>
</reference>
<organism evidence="1 2">
    <name type="scientific">Juglans regia</name>
    <name type="common">English walnut</name>
    <dbReference type="NCBI Taxonomy" id="51240"/>
    <lineage>
        <taxon>Eukaryota</taxon>
        <taxon>Viridiplantae</taxon>
        <taxon>Streptophyta</taxon>
        <taxon>Embryophyta</taxon>
        <taxon>Tracheophyta</taxon>
        <taxon>Spermatophyta</taxon>
        <taxon>Magnoliopsida</taxon>
        <taxon>eudicotyledons</taxon>
        <taxon>Gunneridae</taxon>
        <taxon>Pentapetalae</taxon>
        <taxon>rosids</taxon>
        <taxon>fabids</taxon>
        <taxon>Fagales</taxon>
        <taxon>Juglandaceae</taxon>
        <taxon>Juglans</taxon>
    </lineage>
</organism>
<protein>
    <submittedName>
        <fullName evidence="2">Uncharacterized protein LOC118344192</fullName>
    </submittedName>
</protein>
<sequence length="275" mass="29112">MISKFMCLCGAAASWIGKGIEYCLELICYDGFFRELRMGNGVLIIEHHINTRGSFLQLSEFRNGKRKGLLVIPEGLKCSGRGTSTPSQLGSSDAGIIVHTDFQSDCPQSPVAIGVSTCFQGSLSIEDGGSSRILSTLEEADKLLSEDENGVTEGSAPSTCSLPHEGVVESDKVAHKGLSRGPTSNVLIDGTTTPMLEVKETLMVTTTMDSNNIAVQEVRNLNAGYCGEEISGLSLVPCEEERPGSGEQLGIVFGDNVIPLVSLPPTNNIASSPSN</sequence>
<dbReference type="KEGG" id="jre:118344192"/>
<dbReference type="GeneID" id="118344192"/>
<proteinExistence type="predicted"/>
<dbReference type="Proteomes" id="UP000235220">
    <property type="component" value="Chromosome 13"/>
</dbReference>
<evidence type="ECO:0000313" key="1">
    <source>
        <dbReference type="Proteomes" id="UP000235220"/>
    </source>
</evidence>
<accession>A0A6P9DYG9</accession>
<dbReference type="InParanoid" id="A0A6P9DYG9"/>
<keyword evidence="1" id="KW-1185">Reference proteome</keyword>
<dbReference type="AlphaFoldDB" id="A0A6P9DYG9"/>